<reference evidence="1 2" key="1">
    <citation type="submission" date="2015-12" db="EMBL/GenBank/DDBJ databases">
        <title>Genome sequence of Mucilaginibacter gotjawali.</title>
        <authorList>
            <person name="Lee J.S."/>
            <person name="Lee K.C."/>
            <person name="Kim K.K."/>
            <person name="Lee B.W."/>
        </authorList>
    </citation>
    <scope>NUCLEOTIDE SEQUENCE [LARGE SCALE GENOMIC DNA]</scope>
    <source>
        <strain evidence="1 2">SA3-7</strain>
    </source>
</reference>
<dbReference type="CDD" id="cd09872">
    <property type="entry name" value="PIN_Sll0205-like"/>
    <property type="match status" value="1"/>
</dbReference>
<evidence type="ECO:0000313" key="1">
    <source>
        <dbReference type="EMBL" id="BAU52042.1"/>
    </source>
</evidence>
<dbReference type="InterPro" id="IPR029060">
    <property type="entry name" value="PIN-like_dom_sf"/>
</dbReference>
<dbReference type="KEGG" id="mgot:MgSA37_00192"/>
<dbReference type="PANTHER" id="PTHR36173:SF2">
    <property type="entry name" value="RIBONUCLEASE VAPC16"/>
    <property type="match status" value="1"/>
</dbReference>
<dbReference type="Proteomes" id="UP000218263">
    <property type="component" value="Chromosome"/>
</dbReference>
<name>A0A110AZV0_9SPHI</name>
<proteinExistence type="predicted"/>
<dbReference type="PANTHER" id="PTHR36173">
    <property type="entry name" value="RIBONUCLEASE VAPC16-RELATED"/>
    <property type="match status" value="1"/>
</dbReference>
<dbReference type="InterPro" id="IPR052919">
    <property type="entry name" value="TA_system_RNase"/>
</dbReference>
<dbReference type="Gene3D" id="3.40.50.1010">
    <property type="entry name" value="5'-nuclease"/>
    <property type="match status" value="1"/>
</dbReference>
<gene>
    <name evidence="1" type="ORF">MgSA37_00192</name>
</gene>
<sequence>MEIAIKKNINKLPDFVPDIQMVADQLLANGFELLPLKNEHIFSYQHLPLFQEHRDPFDRFLIAIAKDENLTIVTTDDKFQLYSSLIEII</sequence>
<dbReference type="InterPro" id="IPR002716">
    <property type="entry name" value="PIN_dom"/>
</dbReference>
<protein>
    <submittedName>
        <fullName evidence="1">Uncharacterized protein</fullName>
    </submittedName>
</protein>
<dbReference type="AlphaFoldDB" id="A0A110AZV0"/>
<dbReference type="InterPro" id="IPR041705">
    <property type="entry name" value="PIN_Sll0205"/>
</dbReference>
<evidence type="ECO:0000313" key="2">
    <source>
        <dbReference type="Proteomes" id="UP000218263"/>
    </source>
</evidence>
<keyword evidence="2" id="KW-1185">Reference proteome</keyword>
<dbReference type="SUPFAM" id="SSF88723">
    <property type="entry name" value="PIN domain-like"/>
    <property type="match status" value="1"/>
</dbReference>
<accession>A0A110AZV0</accession>
<dbReference type="Pfam" id="PF01850">
    <property type="entry name" value="PIN"/>
    <property type="match status" value="1"/>
</dbReference>
<dbReference type="EMBL" id="AP017313">
    <property type="protein sequence ID" value="BAU52042.1"/>
    <property type="molecule type" value="Genomic_DNA"/>
</dbReference>
<organism evidence="1 2">
    <name type="scientific">Mucilaginibacter gotjawali</name>
    <dbReference type="NCBI Taxonomy" id="1550579"/>
    <lineage>
        <taxon>Bacteria</taxon>
        <taxon>Pseudomonadati</taxon>
        <taxon>Bacteroidota</taxon>
        <taxon>Sphingobacteriia</taxon>
        <taxon>Sphingobacteriales</taxon>
        <taxon>Sphingobacteriaceae</taxon>
        <taxon>Mucilaginibacter</taxon>
    </lineage>
</organism>